<evidence type="ECO:0000313" key="2">
    <source>
        <dbReference type="Proteomes" id="UP001285921"/>
    </source>
</evidence>
<proteinExistence type="predicted"/>
<comment type="caution">
    <text evidence="1">The sequence shown here is derived from an EMBL/GenBank/DDBJ whole genome shotgun (WGS) entry which is preliminary data.</text>
</comment>
<accession>A0ABQ6NV43</accession>
<evidence type="ECO:0000313" key="1">
    <source>
        <dbReference type="EMBL" id="GMK48708.1"/>
    </source>
</evidence>
<protein>
    <recommendedName>
        <fullName evidence="3">Chemotaxis protein</fullName>
    </recommendedName>
</protein>
<organism evidence="1 2">
    <name type="scientific">Paenibacillus glycanilyticus</name>
    <dbReference type="NCBI Taxonomy" id="126569"/>
    <lineage>
        <taxon>Bacteria</taxon>
        <taxon>Bacillati</taxon>
        <taxon>Bacillota</taxon>
        <taxon>Bacilli</taxon>
        <taxon>Bacillales</taxon>
        <taxon>Paenibacillaceae</taxon>
        <taxon>Paenibacillus</taxon>
    </lineage>
</organism>
<evidence type="ECO:0008006" key="3">
    <source>
        <dbReference type="Google" id="ProtNLM"/>
    </source>
</evidence>
<dbReference type="EMBL" id="BTCL01000034">
    <property type="protein sequence ID" value="GMK48708.1"/>
    <property type="molecule type" value="Genomic_DNA"/>
</dbReference>
<reference evidence="1 2" key="1">
    <citation type="submission" date="2023-05" db="EMBL/GenBank/DDBJ databases">
        <title>Draft genome of Paenibacillus sp. CCS26.</title>
        <authorList>
            <person name="Akita H."/>
            <person name="Shinto Y."/>
            <person name="Kimura Z."/>
        </authorList>
    </citation>
    <scope>NUCLEOTIDE SEQUENCE [LARGE SCALE GENOMIC DNA]</scope>
    <source>
        <strain evidence="1 2">CCS26</strain>
    </source>
</reference>
<keyword evidence="2" id="KW-1185">Reference proteome</keyword>
<dbReference type="SUPFAM" id="SSF53474">
    <property type="entry name" value="alpha/beta-Hydrolases"/>
    <property type="match status" value="1"/>
</dbReference>
<gene>
    <name evidence="1" type="ORF">PghCCS26_58380</name>
</gene>
<name>A0ABQ6NV43_9BACL</name>
<dbReference type="RefSeq" id="WP_201007192.1">
    <property type="nucleotide sequence ID" value="NZ_BTCL01000034.1"/>
</dbReference>
<sequence>MKIAVAVIHGIGQSRENFHAELANNLCAQMAIVNPSVKLYVEGIYWGDIVNRLEERLWSRIRSKPLRWAKWMRLRPFFVNQLGEAIAYQAVPRDNDPSPDDYIYDEIHRRFAVCLQRLSDLAGQDAPLCIISHSLGSIISSNFFHDLQNNKLTPKVSEVIGASESRLVHGETLTHFYTLGSPLAVWALRFKDFGMPIAVPAPPLQGLGIGEWVNFYDTDDVIAYPIKPLNERYKKVVTADIEVECPGLLSWTPLSHRKYFQTQAVIDRIVHSLSTLQVYYEEEALP</sequence>
<dbReference type="Proteomes" id="UP001285921">
    <property type="component" value="Unassembled WGS sequence"/>
</dbReference>
<dbReference type="InterPro" id="IPR029058">
    <property type="entry name" value="AB_hydrolase_fold"/>
</dbReference>